<reference evidence="10" key="2">
    <citation type="submission" date="2023-03" db="EMBL/GenBank/DDBJ databases">
        <authorList>
            <person name="Zhang Z."/>
        </authorList>
    </citation>
    <scope>NUCLEOTIDE SEQUENCE</scope>
    <source>
        <strain evidence="10">DSA</strain>
    </source>
</reference>
<dbReference type="Gene3D" id="3.40.5.10">
    <property type="entry name" value="Ribosomal protein L9, N-terminal domain"/>
    <property type="match status" value="1"/>
</dbReference>
<dbReference type="Proteomes" id="UP001172911">
    <property type="component" value="Unassembled WGS sequence"/>
</dbReference>
<keyword evidence="2 7" id="KW-0699">rRNA-binding</keyword>
<accession>A0AAW7ZCP5</accession>
<evidence type="ECO:0000256" key="7">
    <source>
        <dbReference type="HAMAP-Rule" id="MF_00503"/>
    </source>
</evidence>
<keyword evidence="3 7" id="KW-0694">RNA-binding</keyword>
<comment type="similarity">
    <text evidence="1 7">Belongs to the bacterial ribosomal protein bL9 family.</text>
</comment>
<dbReference type="Pfam" id="PF03948">
    <property type="entry name" value="Ribosomal_L9_C"/>
    <property type="match status" value="1"/>
</dbReference>
<evidence type="ECO:0000313" key="11">
    <source>
        <dbReference type="Proteomes" id="UP001172911"/>
    </source>
</evidence>
<comment type="function">
    <text evidence="7">Binds to the 23S rRNA.</text>
</comment>
<dbReference type="GO" id="GO:0006412">
    <property type="term" value="P:translation"/>
    <property type="evidence" value="ECO:0007669"/>
    <property type="project" value="UniProtKB-UniRule"/>
</dbReference>
<dbReference type="AlphaFoldDB" id="A0AAW7ZCP5"/>
<reference evidence="10" key="1">
    <citation type="journal article" date="2023" name="J. Hazard. Mater.">
        <title>Anaerobic biodegradation of pyrene and benzo[a]pyrene by a new sulfate-reducing Desulforamulus aquiferis strain DSA.</title>
        <authorList>
            <person name="Zhang Z."/>
            <person name="Sun J."/>
            <person name="Gong X."/>
            <person name="Wang C."/>
            <person name="Wang H."/>
        </authorList>
    </citation>
    <scope>NUCLEOTIDE SEQUENCE</scope>
    <source>
        <strain evidence="10">DSA</strain>
    </source>
</reference>
<dbReference type="InterPro" id="IPR009027">
    <property type="entry name" value="Ribosomal_bL9/RNase_H1_N"/>
</dbReference>
<dbReference type="InterPro" id="IPR000244">
    <property type="entry name" value="Ribosomal_bL9"/>
</dbReference>
<feature type="domain" description="Ribosomal protein L9" evidence="9">
    <location>
        <begin position="13"/>
        <end position="40"/>
    </location>
</feature>
<keyword evidence="5 7" id="KW-0687">Ribonucleoprotein</keyword>
<evidence type="ECO:0000313" key="10">
    <source>
        <dbReference type="EMBL" id="MDO7787280.1"/>
    </source>
</evidence>
<keyword evidence="11" id="KW-1185">Reference proteome</keyword>
<dbReference type="SUPFAM" id="SSF55653">
    <property type="entry name" value="Ribosomal protein L9 C-domain"/>
    <property type="match status" value="1"/>
</dbReference>
<dbReference type="GO" id="GO:0019843">
    <property type="term" value="F:rRNA binding"/>
    <property type="evidence" value="ECO:0007669"/>
    <property type="project" value="UniProtKB-UniRule"/>
</dbReference>
<proteinExistence type="inferred from homology"/>
<dbReference type="GO" id="GO:0005840">
    <property type="term" value="C:ribosome"/>
    <property type="evidence" value="ECO:0007669"/>
    <property type="project" value="UniProtKB-KW"/>
</dbReference>
<dbReference type="PANTHER" id="PTHR21368">
    <property type="entry name" value="50S RIBOSOMAL PROTEIN L9"/>
    <property type="match status" value="1"/>
</dbReference>
<dbReference type="InterPro" id="IPR036935">
    <property type="entry name" value="Ribosomal_bL9_N_sf"/>
</dbReference>
<evidence type="ECO:0000256" key="1">
    <source>
        <dbReference type="ARBA" id="ARBA00010605"/>
    </source>
</evidence>
<dbReference type="SUPFAM" id="SSF55658">
    <property type="entry name" value="L9 N-domain-like"/>
    <property type="match status" value="1"/>
</dbReference>
<gene>
    <name evidence="7 10" type="primary">rplI</name>
    <name evidence="10" type="ORF">P6N53_08615</name>
</gene>
<organism evidence="10 11">
    <name type="scientific">Desulforamulus aquiferis</name>
    <dbReference type="NCBI Taxonomy" id="1397668"/>
    <lineage>
        <taxon>Bacteria</taxon>
        <taxon>Bacillati</taxon>
        <taxon>Bacillota</taxon>
        <taxon>Clostridia</taxon>
        <taxon>Eubacteriales</taxon>
        <taxon>Peptococcaceae</taxon>
        <taxon>Desulforamulus</taxon>
    </lineage>
</organism>
<dbReference type="GO" id="GO:0003735">
    <property type="term" value="F:structural constituent of ribosome"/>
    <property type="evidence" value="ECO:0007669"/>
    <property type="project" value="InterPro"/>
</dbReference>
<evidence type="ECO:0000256" key="8">
    <source>
        <dbReference type="SAM" id="Coils"/>
    </source>
</evidence>
<name>A0AAW7ZCP5_9FIRM</name>
<dbReference type="InterPro" id="IPR020069">
    <property type="entry name" value="Ribosomal_bL9_C"/>
</dbReference>
<evidence type="ECO:0000256" key="2">
    <source>
        <dbReference type="ARBA" id="ARBA00022730"/>
    </source>
</evidence>
<feature type="coiled-coil region" evidence="8">
    <location>
        <begin position="44"/>
        <end position="78"/>
    </location>
</feature>
<evidence type="ECO:0000256" key="5">
    <source>
        <dbReference type="ARBA" id="ARBA00023274"/>
    </source>
</evidence>
<dbReference type="NCBIfam" id="TIGR00158">
    <property type="entry name" value="L9"/>
    <property type="match status" value="1"/>
</dbReference>
<evidence type="ECO:0000256" key="3">
    <source>
        <dbReference type="ARBA" id="ARBA00022884"/>
    </source>
</evidence>
<sequence>MQVVLLQDVPKIGKKGDIVNVAEGYARNFLYPRNLASPASEGKLKEISTQRQNQVAKKQKLEQEAKDLAAKISNLTVKLQAKVGEAGRLFGAISSKDIADGLKAQHDYDIDKKKIVLKDPIKSLGNYKVVIKIHPVAQAEIEVEVVATE</sequence>
<dbReference type="Gene3D" id="3.10.430.100">
    <property type="entry name" value="Ribosomal protein L9, C-terminal domain"/>
    <property type="match status" value="1"/>
</dbReference>
<dbReference type="RefSeq" id="WP_304542422.1">
    <property type="nucleotide sequence ID" value="NZ_JARPTC010000012.1"/>
</dbReference>
<dbReference type="EMBL" id="JARPTC010000012">
    <property type="protein sequence ID" value="MDO7787280.1"/>
    <property type="molecule type" value="Genomic_DNA"/>
</dbReference>
<keyword evidence="4 7" id="KW-0689">Ribosomal protein</keyword>
<dbReference type="InterPro" id="IPR036791">
    <property type="entry name" value="Ribosomal_bL9_C_sf"/>
</dbReference>
<evidence type="ECO:0000256" key="6">
    <source>
        <dbReference type="ARBA" id="ARBA00035292"/>
    </source>
</evidence>
<dbReference type="HAMAP" id="MF_00503">
    <property type="entry name" value="Ribosomal_bL9"/>
    <property type="match status" value="1"/>
</dbReference>
<dbReference type="InterPro" id="IPR020070">
    <property type="entry name" value="Ribosomal_bL9_N"/>
</dbReference>
<evidence type="ECO:0000259" key="9">
    <source>
        <dbReference type="PROSITE" id="PS00651"/>
    </source>
</evidence>
<keyword evidence="8" id="KW-0175">Coiled coil</keyword>
<dbReference type="InterPro" id="IPR020594">
    <property type="entry name" value="Ribosomal_bL9_bac/chp"/>
</dbReference>
<dbReference type="PROSITE" id="PS00651">
    <property type="entry name" value="RIBOSOMAL_L9"/>
    <property type="match status" value="1"/>
</dbReference>
<evidence type="ECO:0000256" key="4">
    <source>
        <dbReference type="ARBA" id="ARBA00022980"/>
    </source>
</evidence>
<comment type="caution">
    <text evidence="10">The sequence shown here is derived from an EMBL/GenBank/DDBJ whole genome shotgun (WGS) entry which is preliminary data.</text>
</comment>
<protein>
    <recommendedName>
        <fullName evidence="6 7">Large ribosomal subunit protein bL9</fullName>
    </recommendedName>
</protein>
<dbReference type="Pfam" id="PF01281">
    <property type="entry name" value="Ribosomal_L9_N"/>
    <property type="match status" value="1"/>
</dbReference>
<dbReference type="GO" id="GO:1990904">
    <property type="term" value="C:ribonucleoprotein complex"/>
    <property type="evidence" value="ECO:0007669"/>
    <property type="project" value="UniProtKB-KW"/>
</dbReference>